<feature type="domain" description="Phage tail tape measure protein" evidence="3">
    <location>
        <begin position="378"/>
        <end position="566"/>
    </location>
</feature>
<reference evidence="4" key="1">
    <citation type="submission" date="2020-03" db="EMBL/GenBank/DDBJ databases">
        <title>The deep terrestrial virosphere.</title>
        <authorList>
            <person name="Holmfeldt K."/>
            <person name="Nilsson E."/>
            <person name="Simone D."/>
            <person name="Lopez-Fernandez M."/>
            <person name="Wu X."/>
            <person name="de Brujin I."/>
            <person name="Lundin D."/>
            <person name="Andersson A."/>
            <person name="Bertilsson S."/>
            <person name="Dopson M."/>
        </authorList>
    </citation>
    <scope>NUCLEOTIDE SEQUENCE</scope>
    <source>
        <strain evidence="4">MM415B00899</strain>
    </source>
</reference>
<proteinExistence type="predicted"/>
<protein>
    <submittedName>
        <fullName evidence="4">Putative tail protein</fullName>
    </submittedName>
</protein>
<sequence>MTASMSPDGIGIEYQIDLQKLAASIRSSKQLLEKFHKDLAGLAKKASVTITIKDQQAKAKVKKFASAIQAELDKTGALKIKAVPESFGKISGANMVPRMTKDYQELSKAMGKLKLPVSNTNVLFKKVNNSIAEHSMRLQAAGKDGVSYYRNADRSNIALQTLNGSLKATSTGLVNVALSEQKAATASAESAKARVLQKTQLKATAVAAKDAVKAQKDLAAAAVSTSTQLRGMGITSGTTATSLRKMNLSALENSRALTLVNARMNELKSGMLVGGKATKSASDEFTRLQRLMPHLEHESNKGIKAFGDYRRAMDRWSGGFKYMMLSQLAWIASGAVLFGTLAAIGTAFKDIVEYHQGMKGLEAITRANADEMQLMSDAINNAAVATKFFAGDMTKAATIMAQAGFSAKEISSSIGGIALLASAANRSLEDTADLMTTVIRAYELSASESVRIANILAAGIVNSKLQIEDLRTAFNYMGVAAHQFNLSLEDTVAWLGILRDRGLKASTIGTSFRMVLASLVRDTKKFRDVLKGLKDPLGFADVTIRNGRKLEVAMERLAKAGFNVTDAFVALPQRTAMTFSLMVQNTETFRKMRDAVTNTTTAIKMNVVQMTGLEYSLRQIKSLWFEITRSLARDGGAFTGMVSGLKTVIQQIGSIAVFIDGMFKALLNSIVATAALVSYKFKSLPTNITELIVSLYASAEKAGLNPTTKRFKIDEKGKPISTPKSGYAEYAKGVLKQLEIDNQKIADETYKTLNRILAPTLLTPEEEKAEKNKSKLQELRAEQEKLVAQWDKIKDHGSAAGLELFGKLSLVNAQIREMEQELGTLEGAISGPVESLKDIMLGMAVKPGMKPDDLLNVFRKGEDSIKLTSKAVNQLRDDFNEAFKAAAAGNLSKDTEEYKRMLSAAEALIAGEKKLSELRSKELTKRQKADEKEYKDRYKLFYKQLKEMDRLEKSKEQIEKKFLAFKGGIDKEIADQEINEYQRKIGLWQAEVNERKRKYNILLKEAEAYYDAVQSAAIGNPYLVGEEDDAARMVTTIKGMIAKLEQLGILERKKIIAPEDFARGMEDGFREARDELANENETWKALTKNTATAMSDTFSDMFFDGMTGKLTTLGDYWRAFSQAVQREIANMAARWLSSGLLGTDQKASWLKLAFTAASAYAGSSGAGAGEGEGMAYMTHGGGFIKKMHGGGYNLKNNEQLRVLKEGEYVIKDASTKSIGVGQLDFMNQTGKVPGGNVVKNFNTYTIIAMDSESMDQALRRGGARAISEISMNNFARERERQSPTARRF</sequence>
<accession>A0A6M3IVC3</accession>
<dbReference type="Pfam" id="PF10145">
    <property type="entry name" value="PhageMin_Tail"/>
    <property type="match status" value="1"/>
</dbReference>
<keyword evidence="2" id="KW-0175">Coiled coil</keyword>
<dbReference type="NCBIfam" id="TIGR01760">
    <property type="entry name" value="tape_meas_TP901"/>
    <property type="match status" value="1"/>
</dbReference>
<organism evidence="4">
    <name type="scientific">viral metagenome</name>
    <dbReference type="NCBI Taxonomy" id="1070528"/>
    <lineage>
        <taxon>unclassified sequences</taxon>
        <taxon>metagenomes</taxon>
        <taxon>organismal metagenomes</taxon>
    </lineage>
</organism>
<gene>
    <name evidence="4" type="ORF">MM415B00899_0011</name>
</gene>
<dbReference type="InterPro" id="IPR010090">
    <property type="entry name" value="Phage_tape_meas"/>
</dbReference>
<evidence type="ECO:0000313" key="4">
    <source>
        <dbReference type="EMBL" id="QJA61679.1"/>
    </source>
</evidence>
<feature type="coiled-coil region" evidence="2">
    <location>
        <begin position="941"/>
        <end position="991"/>
    </location>
</feature>
<dbReference type="PANTHER" id="PTHR37813">
    <property type="entry name" value="FELS-2 PROPHAGE PROTEIN"/>
    <property type="match status" value="1"/>
</dbReference>
<evidence type="ECO:0000256" key="2">
    <source>
        <dbReference type="SAM" id="Coils"/>
    </source>
</evidence>
<dbReference type="PANTHER" id="PTHR37813:SF1">
    <property type="entry name" value="FELS-2 PROPHAGE PROTEIN"/>
    <property type="match status" value="1"/>
</dbReference>
<keyword evidence="1" id="KW-1188">Viral release from host cell</keyword>
<evidence type="ECO:0000259" key="3">
    <source>
        <dbReference type="Pfam" id="PF10145"/>
    </source>
</evidence>
<evidence type="ECO:0000256" key="1">
    <source>
        <dbReference type="ARBA" id="ARBA00022612"/>
    </source>
</evidence>
<dbReference type="EMBL" id="MT141449">
    <property type="protein sequence ID" value="QJA61679.1"/>
    <property type="molecule type" value="Genomic_DNA"/>
</dbReference>
<name>A0A6M3IVC3_9ZZZZ</name>
<feature type="coiled-coil region" evidence="2">
    <location>
        <begin position="766"/>
        <end position="828"/>
    </location>
</feature>